<keyword evidence="1" id="KW-0812">Transmembrane</keyword>
<evidence type="ECO:0000256" key="1">
    <source>
        <dbReference type="SAM" id="Phobius"/>
    </source>
</evidence>
<dbReference type="Proteomes" id="UP000502498">
    <property type="component" value="Chromosome"/>
</dbReference>
<keyword evidence="2" id="KW-0067">ATP-binding</keyword>
<protein>
    <submittedName>
        <fullName evidence="2">DNA helicase</fullName>
    </submittedName>
</protein>
<organism evidence="2 3">
    <name type="scientific">Microbacterium hominis</name>
    <dbReference type="NCBI Taxonomy" id="162426"/>
    <lineage>
        <taxon>Bacteria</taxon>
        <taxon>Bacillati</taxon>
        <taxon>Actinomycetota</taxon>
        <taxon>Actinomycetes</taxon>
        <taxon>Micrococcales</taxon>
        <taxon>Microbacteriaceae</taxon>
        <taxon>Microbacterium</taxon>
    </lineage>
</organism>
<keyword evidence="1" id="KW-1133">Transmembrane helix</keyword>
<name>A0A7D4UI19_9MICO</name>
<proteinExistence type="predicted"/>
<evidence type="ECO:0000313" key="2">
    <source>
        <dbReference type="EMBL" id="QKJ17967.1"/>
    </source>
</evidence>
<sequence>MSLSRKRKKELKQLQKQANTLWESQQVLVGEAASVAREASRQLGHFGREQVAPTVQATYDQYAAPYVDKSMKYSKNVLENKIVPTAGAVVGSALSVWDAANETRERLAAGKGLQMPDAKTYAKKADKYSKSATKKLSKKLSAIEPASQKQGMGAGGVIALILGIAAAAGVIYAAWQTLRADDELWVADDPLRAPDA</sequence>
<keyword evidence="2" id="KW-0347">Helicase</keyword>
<keyword evidence="2" id="KW-0547">Nucleotide-binding</keyword>
<dbReference type="GO" id="GO:0004386">
    <property type="term" value="F:helicase activity"/>
    <property type="evidence" value="ECO:0007669"/>
    <property type="project" value="UniProtKB-KW"/>
</dbReference>
<keyword evidence="1" id="KW-0472">Membrane</keyword>
<reference evidence="2 3" key="1">
    <citation type="submission" date="2020-05" db="EMBL/GenBank/DDBJ databases">
        <title>Strain PA2F3 complete genome.</title>
        <authorList>
            <person name="Kim Y.-S."/>
            <person name="Kim S.-J."/>
            <person name="Jung H.-k."/>
            <person name="Kim S.-E."/>
            <person name="Kim K.-H."/>
        </authorList>
    </citation>
    <scope>NUCLEOTIDE SEQUENCE [LARGE SCALE GENOMIC DNA]</scope>
    <source>
        <strain evidence="2 3">PA2F3</strain>
    </source>
</reference>
<dbReference type="RefSeq" id="WP_172988347.1">
    <property type="nucleotide sequence ID" value="NZ_CP054038.1"/>
</dbReference>
<feature type="transmembrane region" description="Helical" evidence="1">
    <location>
        <begin position="157"/>
        <end position="175"/>
    </location>
</feature>
<evidence type="ECO:0000313" key="3">
    <source>
        <dbReference type="Proteomes" id="UP000502498"/>
    </source>
</evidence>
<gene>
    <name evidence="2" type="ORF">HQM25_00060</name>
</gene>
<keyword evidence="2" id="KW-0378">Hydrolase</keyword>
<dbReference type="AlphaFoldDB" id="A0A7D4UI19"/>
<accession>A0A7D4UI19</accession>
<dbReference type="EMBL" id="CP054038">
    <property type="protein sequence ID" value="QKJ17967.1"/>
    <property type="molecule type" value="Genomic_DNA"/>
</dbReference>